<name>E6SJC2_THEM7</name>
<reference evidence="3 4" key="1">
    <citation type="journal article" date="2010" name="Stand. Genomic Sci.">
        <title>Complete genome sequence of Thermaerobacter marianensis type strain (7p75a).</title>
        <authorList>
            <person name="Han C."/>
            <person name="Gu W."/>
            <person name="Zhang X."/>
            <person name="Lapidus A."/>
            <person name="Nolan M."/>
            <person name="Copeland A."/>
            <person name="Lucas S."/>
            <person name="Del Rio T.G."/>
            <person name="Tice H."/>
            <person name="Cheng J.F."/>
            <person name="Tapia R."/>
            <person name="Goodwin L."/>
            <person name="Pitluck S."/>
            <person name="Pagani I."/>
            <person name="Ivanova N."/>
            <person name="Mavromatis K."/>
            <person name="Mikhailova N."/>
            <person name="Pati A."/>
            <person name="Chen A."/>
            <person name="Palaniappan K."/>
            <person name="Land M."/>
            <person name="Hauser L."/>
            <person name="Chang Y.J."/>
            <person name="Jeffries C.D."/>
            <person name="Schneider S."/>
            <person name="Rohde M."/>
            <person name="Goker M."/>
            <person name="Pukall R."/>
            <person name="Woyke T."/>
            <person name="Bristow J."/>
            <person name="Eisen J.A."/>
            <person name="Markowitz V."/>
            <person name="Hugenholtz P."/>
            <person name="Kyrpides N.C."/>
            <person name="Klenk H.P."/>
            <person name="Detter J.C."/>
        </authorList>
    </citation>
    <scope>NUCLEOTIDE SEQUENCE [LARGE SCALE GENOMIC DNA]</scope>
    <source>
        <strain evidence="4">ATCC 700841 / DSM 12885 / JCM 10246 / 7p75a</strain>
    </source>
</reference>
<keyword evidence="1" id="KW-1133">Transmembrane helix</keyword>
<keyword evidence="1" id="KW-0812">Transmembrane</keyword>
<accession>E6SJC2</accession>
<feature type="domain" description="Nucleoside transporter/FeoB GTPase Gate" evidence="2">
    <location>
        <begin position="43"/>
        <end position="143"/>
    </location>
</feature>
<reference evidence="4" key="2">
    <citation type="journal article" date="2010" name="Stand. Genomic Sci.">
        <title>Complete genome sequence of Thermaerobacter marianensis type strain (7p75aT).</title>
        <authorList>
            <person name="Han C."/>
            <person name="Gu W."/>
            <person name="Zhang X."/>
            <person name="Lapidus A."/>
            <person name="Nolan M."/>
            <person name="Copeland A."/>
            <person name="Lucas S."/>
            <person name="Glavina Del Rio T."/>
            <person name="Tice H."/>
            <person name="Cheng J."/>
            <person name="Tapia R."/>
            <person name="Goodwin L."/>
            <person name="Pitluck S."/>
            <person name="Pagani I."/>
            <person name="Ivanova N."/>
            <person name="Mavromatis K."/>
            <person name="Mikhailova N."/>
            <person name="Pati A."/>
            <person name="Chen A."/>
            <person name="Palaniappan K."/>
            <person name="Land M."/>
            <person name="Hauser L."/>
            <person name="Chang Y."/>
            <person name="Jeffries C."/>
            <person name="Schneider S."/>
            <person name="Rohde M."/>
            <person name="Goker M."/>
            <person name="Pukall R."/>
            <person name="Woyke T."/>
            <person name="Bristow J."/>
            <person name="Eisen J."/>
            <person name="Markowitz V."/>
            <person name="Hugenholtz P."/>
            <person name="Kyrpides N."/>
            <person name="Klenk H."/>
            <person name="Detter J."/>
        </authorList>
    </citation>
    <scope>NUCLEOTIDE SEQUENCE [LARGE SCALE GENOMIC DNA]</scope>
    <source>
        <strain evidence="4">ATCC 700841 / DSM 12885 / JCM 10246 / 7p75a</strain>
    </source>
</reference>
<proteinExistence type="predicted"/>
<keyword evidence="1" id="KW-0472">Membrane</keyword>
<feature type="transmembrane region" description="Helical" evidence="1">
    <location>
        <begin position="328"/>
        <end position="353"/>
    </location>
</feature>
<evidence type="ECO:0000259" key="2">
    <source>
        <dbReference type="Pfam" id="PF07670"/>
    </source>
</evidence>
<dbReference type="HOGENOM" id="CLU_051469_1_0_9"/>
<dbReference type="STRING" id="644966.Tmar_0936"/>
<evidence type="ECO:0000313" key="3">
    <source>
        <dbReference type="EMBL" id="ADU51050.1"/>
    </source>
</evidence>
<dbReference type="InterPro" id="IPR011642">
    <property type="entry name" value="Gate_dom"/>
</dbReference>
<feature type="transmembrane region" description="Helical" evidence="1">
    <location>
        <begin position="216"/>
        <end position="235"/>
    </location>
</feature>
<evidence type="ECO:0000313" key="4">
    <source>
        <dbReference type="Proteomes" id="UP000008915"/>
    </source>
</evidence>
<evidence type="ECO:0000256" key="1">
    <source>
        <dbReference type="SAM" id="Phobius"/>
    </source>
</evidence>
<dbReference type="EMBL" id="CP002344">
    <property type="protein sequence ID" value="ADU51050.1"/>
    <property type="molecule type" value="Genomic_DNA"/>
</dbReference>
<feature type="transmembrane region" description="Helical" evidence="1">
    <location>
        <begin position="38"/>
        <end position="63"/>
    </location>
</feature>
<feature type="transmembrane region" description="Helical" evidence="1">
    <location>
        <begin position="127"/>
        <end position="146"/>
    </location>
</feature>
<feature type="transmembrane region" description="Helical" evidence="1">
    <location>
        <begin position="83"/>
        <end position="106"/>
    </location>
</feature>
<keyword evidence="4" id="KW-1185">Reference proteome</keyword>
<dbReference type="AlphaFoldDB" id="E6SJC2"/>
<dbReference type="eggNOG" id="COG3314">
    <property type="taxonomic scope" value="Bacteria"/>
</dbReference>
<organism evidence="3 4">
    <name type="scientific">Thermaerobacter marianensis (strain ATCC 700841 / DSM 12885 / JCM 10246 / 7p75a)</name>
    <dbReference type="NCBI Taxonomy" id="644966"/>
    <lineage>
        <taxon>Bacteria</taxon>
        <taxon>Bacillati</taxon>
        <taxon>Bacillota</taxon>
        <taxon>Clostridia</taxon>
        <taxon>Eubacteriales</taxon>
        <taxon>Clostridiales Family XVII. Incertae Sedis</taxon>
        <taxon>Thermaerobacter</taxon>
    </lineage>
</organism>
<gene>
    <name evidence="3" type="ordered locus">Tmar_0936</name>
</gene>
<dbReference type="Proteomes" id="UP000008915">
    <property type="component" value="Chromosome"/>
</dbReference>
<feature type="transmembrane region" description="Helical" evidence="1">
    <location>
        <begin position="6"/>
        <end position="26"/>
    </location>
</feature>
<protein>
    <submittedName>
        <fullName evidence="3">Sporulation integral membrane protein YlbJ</fullName>
    </submittedName>
</protein>
<dbReference type="Pfam" id="PF07670">
    <property type="entry name" value="Gate"/>
    <property type="match status" value="1"/>
</dbReference>
<dbReference type="KEGG" id="tmr:Tmar_0936"/>
<sequence length="402" mass="41964">MRESPLTHLLVAAVVGLVLAMVVYPETAFSAAVAGLKVWWDIVFPALLPFFIGAQILMALGVVHFMGVMMEPFMRPLFNVPGAGAFVVAVGLASGYPLGAVITARMRQQGLLSKTEAERLMSFSNTADPLFMAGAVAVGMFGTAAVAGPIMAAHYIGALLTGLALRFWRAGRDRSPALGGREGWLLGRAWRAMVDARREDGRPFGQVLGDAVRDSVNTLLLVGGLIILMSVVIQVLGRAGILHALGGLFLLVLHPLGLDPSLTRSLISGLFELTLGTQAAAQAPAPLADRLIVAGAVIAWSGLSVHAQVAAIVQGTDLHIGPYIAARLFHAVATGAVTVLWLAWFPVAAPAFLPATAWAAPGPAAWLARLAAATVHFLLAVGGLATVAAVTQLLRWRPAAGR</sequence>
<feature type="transmembrane region" description="Helical" evidence="1">
    <location>
        <begin position="373"/>
        <end position="394"/>
    </location>
</feature>